<comment type="subcellular location">
    <subcellularLocation>
        <location evidence="1">Cell membrane</location>
        <topology evidence="1">Lipid-anchor</topology>
        <topology evidence="1">GPI-anchor</topology>
    </subcellularLocation>
</comment>
<keyword evidence="16 21" id="KW-0031">Aminopeptidase</keyword>
<dbReference type="InterPro" id="IPR034016">
    <property type="entry name" value="M1_APN-typ"/>
</dbReference>
<evidence type="ECO:0000259" key="19">
    <source>
        <dbReference type="Pfam" id="PF11838"/>
    </source>
</evidence>
<evidence type="ECO:0000256" key="7">
    <source>
        <dbReference type="ARBA" id="ARBA00022729"/>
    </source>
</evidence>
<evidence type="ECO:0000256" key="13">
    <source>
        <dbReference type="ARBA" id="ARBA00023288"/>
    </source>
</evidence>
<dbReference type="EMBL" id="WJQU01000003">
    <property type="protein sequence ID" value="KAJ6637110.1"/>
    <property type="molecule type" value="Genomic_DNA"/>
</dbReference>
<dbReference type="GO" id="GO:0008270">
    <property type="term" value="F:zinc ion binding"/>
    <property type="evidence" value="ECO:0007669"/>
    <property type="project" value="UniProtKB-UniRule"/>
</dbReference>
<dbReference type="CDD" id="cd09601">
    <property type="entry name" value="M1_APN-Q_like"/>
    <property type="match status" value="1"/>
</dbReference>
<keyword evidence="7 17" id="KW-0732">Signal</keyword>
<evidence type="ECO:0000256" key="14">
    <source>
        <dbReference type="PIRSR" id="PIRSR634016-3"/>
    </source>
</evidence>
<dbReference type="GO" id="GO:0043171">
    <property type="term" value="P:peptide catabolic process"/>
    <property type="evidence" value="ECO:0007669"/>
    <property type="project" value="TreeGrafter"/>
</dbReference>
<feature type="binding site" evidence="14">
    <location>
        <position position="427"/>
    </location>
    <ligand>
        <name>Zn(2+)</name>
        <dbReference type="ChEBI" id="CHEBI:29105"/>
        <note>catalytic</note>
    </ligand>
</feature>
<dbReference type="OrthoDB" id="510539at2759"/>
<dbReference type="Gene3D" id="2.60.40.1730">
    <property type="entry name" value="tricorn interacting facor f3 domain"/>
    <property type="match status" value="1"/>
</dbReference>
<reference evidence="21" key="1">
    <citation type="submission" date="2022-07" db="EMBL/GenBank/DDBJ databases">
        <authorList>
            <person name="Trinca V."/>
            <person name="Uliana J.V.C."/>
            <person name="Torres T.T."/>
            <person name="Ward R.J."/>
            <person name="Monesi N."/>
        </authorList>
    </citation>
    <scope>NUCLEOTIDE SEQUENCE</scope>
    <source>
        <strain evidence="21">HSMRA1968</strain>
        <tissue evidence="21">Whole embryos</tissue>
    </source>
</reference>
<keyword evidence="8 16" id="KW-0378">Hydrolase</keyword>
<dbReference type="InterPro" id="IPR024571">
    <property type="entry name" value="ERAP1-like_C_dom"/>
</dbReference>
<organism evidence="21 22">
    <name type="scientific">Pseudolycoriella hygida</name>
    <dbReference type="NCBI Taxonomy" id="35572"/>
    <lineage>
        <taxon>Eukaryota</taxon>
        <taxon>Metazoa</taxon>
        <taxon>Ecdysozoa</taxon>
        <taxon>Arthropoda</taxon>
        <taxon>Hexapoda</taxon>
        <taxon>Insecta</taxon>
        <taxon>Pterygota</taxon>
        <taxon>Neoptera</taxon>
        <taxon>Endopterygota</taxon>
        <taxon>Diptera</taxon>
        <taxon>Nematocera</taxon>
        <taxon>Sciaroidea</taxon>
        <taxon>Sciaridae</taxon>
        <taxon>Pseudolycoriella</taxon>
    </lineage>
</organism>
<dbReference type="EC" id="3.4.11.-" evidence="16"/>
<evidence type="ECO:0000256" key="1">
    <source>
        <dbReference type="ARBA" id="ARBA00004609"/>
    </source>
</evidence>
<comment type="cofactor">
    <cofactor evidence="14 16">
        <name>Zn(2+)</name>
        <dbReference type="ChEBI" id="CHEBI:29105"/>
    </cofactor>
    <text evidence="14 16">Binds 1 zinc ion per subunit.</text>
</comment>
<keyword evidence="11" id="KW-0472">Membrane</keyword>
<evidence type="ECO:0000256" key="10">
    <source>
        <dbReference type="ARBA" id="ARBA00023049"/>
    </source>
</evidence>
<dbReference type="PANTHER" id="PTHR11533">
    <property type="entry name" value="PROTEASE M1 ZINC METALLOPROTEASE"/>
    <property type="match status" value="1"/>
</dbReference>
<dbReference type="Gene3D" id="2.60.40.1910">
    <property type="match status" value="1"/>
</dbReference>
<dbReference type="InterPro" id="IPR042097">
    <property type="entry name" value="Aminopeptidase_N-like_N_sf"/>
</dbReference>
<dbReference type="InterPro" id="IPR050344">
    <property type="entry name" value="Peptidase_M1_aminopeptidases"/>
</dbReference>
<dbReference type="FunFam" id="2.60.40.1910:FF:000008">
    <property type="entry name" value="Aminopeptidase"/>
    <property type="match status" value="1"/>
</dbReference>
<keyword evidence="6 14" id="KW-0479">Metal-binding</keyword>
<evidence type="ECO:0000256" key="12">
    <source>
        <dbReference type="ARBA" id="ARBA00023180"/>
    </source>
</evidence>
<dbReference type="InterPro" id="IPR001930">
    <property type="entry name" value="Peptidase_M1"/>
</dbReference>
<evidence type="ECO:0000256" key="16">
    <source>
        <dbReference type="RuleBase" id="RU364040"/>
    </source>
</evidence>
<dbReference type="GO" id="GO:0070006">
    <property type="term" value="F:metalloaminopeptidase activity"/>
    <property type="evidence" value="ECO:0007669"/>
    <property type="project" value="TreeGrafter"/>
</dbReference>
<gene>
    <name evidence="21" type="primary">ANPEP_0</name>
    <name evidence="21" type="ORF">Bhyg_09836</name>
</gene>
<keyword evidence="22" id="KW-1185">Reference proteome</keyword>
<dbReference type="GO" id="GO:0005737">
    <property type="term" value="C:cytoplasm"/>
    <property type="evidence" value="ECO:0007669"/>
    <property type="project" value="TreeGrafter"/>
</dbReference>
<feature type="domain" description="Aminopeptidase N-like N-terminal" evidence="20">
    <location>
        <begin position="124"/>
        <end position="313"/>
    </location>
</feature>
<keyword evidence="9 14" id="KW-0862">Zinc</keyword>
<dbReference type="Gene3D" id="1.10.390.10">
    <property type="entry name" value="Neutral Protease Domain 2"/>
    <property type="match status" value="2"/>
</dbReference>
<dbReference type="GO" id="GO:0006508">
    <property type="term" value="P:proteolysis"/>
    <property type="evidence" value="ECO:0007669"/>
    <property type="project" value="UniProtKB-KW"/>
</dbReference>
<comment type="similarity">
    <text evidence="2 16">Belongs to the peptidase M1 family.</text>
</comment>
<keyword evidence="12" id="KW-0325">Glycoprotein</keyword>
<evidence type="ECO:0000256" key="3">
    <source>
        <dbReference type="ARBA" id="ARBA00022475"/>
    </source>
</evidence>
<evidence type="ECO:0000259" key="18">
    <source>
        <dbReference type="Pfam" id="PF01433"/>
    </source>
</evidence>
<dbReference type="PRINTS" id="PR00756">
    <property type="entry name" value="ALADIPTASE"/>
</dbReference>
<feature type="binding site" evidence="14">
    <location>
        <position position="428"/>
    </location>
    <ligand>
        <name>Zn(2+)</name>
        <dbReference type="ChEBI" id="CHEBI:29105"/>
        <note>catalytic</note>
    </ligand>
</feature>
<feature type="domain" description="Peptidase M1 membrane alanine aminopeptidase" evidence="18">
    <location>
        <begin position="427"/>
        <end position="558"/>
    </location>
</feature>
<dbReference type="PANTHER" id="PTHR11533:SF294">
    <property type="entry name" value="THYROTROPIN-RELEASING HORMONE-DEGRADING ECTOENZYME"/>
    <property type="match status" value="1"/>
</dbReference>
<feature type="chain" id="PRO_5040254671" description="Aminopeptidase" evidence="17">
    <location>
        <begin position="19"/>
        <end position="887"/>
    </location>
</feature>
<feature type="domain" description="ERAP1-like C-terminal" evidence="19">
    <location>
        <begin position="635"/>
        <end position="792"/>
    </location>
</feature>
<name>A0A9Q0RWT8_9DIPT</name>
<dbReference type="SUPFAM" id="SSF50494">
    <property type="entry name" value="Trypsin-like serine proteases"/>
    <property type="match status" value="1"/>
</dbReference>
<dbReference type="GO" id="GO:0098552">
    <property type="term" value="C:side of membrane"/>
    <property type="evidence" value="ECO:0007669"/>
    <property type="project" value="UniProtKB-KW"/>
</dbReference>
<dbReference type="GO" id="GO:0042277">
    <property type="term" value="F:peptide binding"/>
    <property type="evidence" value="ECO:0007669"/>
    <property type="project" value="TreeGrafter"/>
</dbReference>
<evidence type="ECO:0000256" key="17">
    <source>
        <dbReference type="SAM" id="SignalP"/>
    </source>
</evidence>
<evidence type="ECO:0000256" key="15">
    <source>
        <dbReference type="PIRSR" id="PIRSR634016-4"/>
    </source>
</evidence>
<evidence type="ECO:0000256" key="11">
    <source>
        <dbReference type="ARBA" id="ARBA00023136"/>
    </source>
</evidence>
<evidence type="ECO:0000256" key="9">
    <source>
        <dbReference type="ARBA" id="ARBA00022833"/>
    </source>
</evidence>
<evidence type="ECO:0000313" key="22">
    <source>
        <dbReference type="Proteomes" id="UP001151699"/>
    </source>
</evidence>
<dbReference type="InterPro" id="IPR009003">
    <property type="entry name" value="Peptidase_S1_PA"/>
</dbReference>
<evidence type="ECO:0000256" key="5">
    <source>
        <dbReference type="ARBA" id="ARBA00022670"/>
    </source>
</evidence>
<dbReference type="SUPFAM" id="SSF55486">
    <property type="entry name" value="Metalloproteases ('zincins'), catalytic domain"/>
    <property type="match status" value="1"/>
</dbReference>
<keyword evidence="10 16" id="KW-0482">Metalloprotease</keyword>
<keyword evidence="13" id="KW-0449">Lipoprotein</keyword>
<proteinExistence type="inferred from homology"/>
<feature type="site" description="Transition state stabilizer" evidence="15">
    <location>
        <position position="491"/>
    </location>
</feature>
<keyword evidence="5 16" id="KW-0645">Protease</keyword>
<evidence type="ECO:0000313" key="21">
    <source>
        <dbReference type="EMBL" id="KAJ6637110.1"/>
    </source>
</evidence>
<accession>A0A9Q0RWT8</accession>
<dbReference type="Gene3D" id="1.25.50.20">
    <property type="match status" value="2"/>
</dbReference>
<dbReference type="InterPro" id="IPR014782">
    <property type="entry name" value="Peptidase_M1_dom"/>
</dbReference>
<feature type="non-terminal residue" evidence="21">
    <location>
        <position position="1"/>
    </location>
</feature>
<evidence type="ECO:0000256" key="2">
    <source>
        <dbReference type="ARBA" id="ARBA00010136"/>
    </source>
</evidence>
<dbReference type="InterPro" id="IPR045357">
    <property type="entry name" value="Aminopeptidase_N-like_N"/>
</dbReference>
<dbReference type="GO" id="GO:0005886">
    <property type="term" value="C:plasma membrane"/>
    <property type="evidence" value="ECO:0007669"/>
    <property type="project" value="UniProtKB-SubCell"/>
</dbReference>
<dbReference type="AlphaFoldDB" id="A0A9Q0RWT8"/>
<comment type="caution">
    <text evidence="21">The sequence shown here is derived from an EMBL/GenBank/DDBJ whole genome shotgun (WGS) entry which is preliminary data.</text>
</comment>
<sequence length="887" mass="101482">MVVIIVLAYLLLSQSCSADENPVVKLNETFSNAGLYGASTSNSNAVLSDQSDGNENTNAEIILNDGWNPLLYNQSTDTFENREVYVAGFGVTTPNGNVMSENLRFAHQRVISNAQCLQHFSSQLLIEPDFMNGTSNGSVWIDVIRDSLEKGLPPIVLDINNITITAAKVFHYPSDIASPLDIETAYGEHNDTFIIDIKRGIDKNDKNITLQIQLDFTSKLTDTLQGFYRSSYKDGKNQETKWLASTQFSPIDARRAFPCFDRPDKKAQFQISIIREEDKSMTLSNMPSSNIGYAKRGYIQEDFEITPKMSTYLVAFIVSDLVIANVTNLPLSSNLPRINIWTRKEVADMAGYTFGATVKILPFLEDYFGMKYQLPKIDMVAVPDFGFRAMENWGLINFREASILVPENESIRSSAEHTEHVTSVLAHEGFATYMSYLAIDHIEPSWRIIDFFSIKELQAAMKIDGDSSSHPISFPVSKPSDIRRIFDPISYSKGASIIRMMNEFLGEKAFKTGLQSYLKKFQYDNAVQDDLWEIMTEYGHKYNTLLNDFDVKKIMDTWTLQSGYPVVTVTRNGTNVIISQQKYMLPSVDYEDSTRWFIPITYETKAQRTQDGSAAYWLSNSKNITIANAVDPTHWMYVNVRRTGYYRVNYDYDSWVILSRSFDEFPLVTRAQLVDDALNLARAEILSYDIPLTFLLKLYGNHNDVLSWAATESNLQYLTYMINREPAYEHFRALMRYILKPIYEKMGFDEVAGESHVELMHRCRIINFACYFGYDRCTNKAQILFRDWMRDKSLNLYLNMTISPTSGIRKQDGARAFMAVATNNIGYEIAFDFLVSNIKEISLKSVESSIKLATEQVKNNIFWRSRSYYKLQGYLESLTKQLHINLY</sequence>
<dbReference type="Proteomes" id="UP001151699">
    <property type="component" value="Chromosome X"/>
</dbReference>
<dbReference type="GO" id="GO:0005615">
    <property type="term" value="C:extracellular space"/>
    <property type="evidence" value="ECO:0007669"/>
    <property type="project" value="TreeGrafter"/>
</dbReference>
<keyword evidence="3" id="KW-1003">Cell membrane</keyword>
<evidence type="ECO:0000256" key="8">
    <source>
        <dbReference type="ARBA" id="ARBA00022801"/>
    </source>
</evidence>
<dbReference type="Pfam" id="PF11838">
    <property type="entry name" value="ERAP1_C"/>
    <property type="match status" value="1"/>
</dbReference>
<dbReference type="Pfam" id="PF17900">
    <property type="entry name" value="Peptidase_M1_N"/>
    <property type="match status" value="1"/>
</dbReference>
<protein>
    <recommendedName>
        <fullName evidence="16">Aminopeptidase</fullName>
        <ecNumber evidence="16">3.4.11.-</ecNumber>
    </recommendedName>
</protein>
<dbReference type="SUPFAM" id="SSF63737">
    <property type="entry name" value="Leukotriene A4 hydrolase N-terminal domain"/>
    <property type="match status" value="1"/>
</dbReference>
<dbReference type="Pfam" id="PF01433">
    <property type="entry name" value="Peptidase_M1"/>
    <property type="match status" value="1"/>
</dbReference>
<evidence type="ECO:0000256" key="6">
    <source>
        <dbReference type="ARBA" id="ARBA00022723"/>
    </source>
</evidence>
<keyword evidence="4" id="KW-0336">GPI-anchor</keyword>
<dbReference type="InterPro" id="IPR027268">
    <property type="entry name" value="Peptidase_M4/M1_CTD_sf"/>
</dbReference>
<feature type="signal peptide" evidence="17">
    <location>
        <begin position="1"/>
        <end position="18"/>
    </location>
</feature>
<evidence type="ECO:0000256" key="4">
    <source>
        <dbReference type="ARBA" id="ARBA00022622"/>
    </source>
</evidence>
<evidence type="ECO:0000259" key="20">
    <source>
        <dbReference type="Pfam" id="PF17900"/>
    </source>
</evidence>